<dbReference type="SMR" id="A0A1D5QH77"/>
<dbReference type="FunFam" id="2.30.30.140:FF:000017">
    <property type="entry name" value="hepatoma-derived growth factor isoform X1"/>
    <property type="match status" value="1"/>
</dbReference>
<feature type="compositionally biased region" description="Low complexity" evidence="15">
    <location>
        <begin position="125"/>
        <end position="137"/>
    </location>
</feature>
<dbReference type="GeneTree" id="ENSGT00940000153942"/>
<name>A0A1D5QH77_MACMU</name>
<feature type="region of interest" description="Disordered" evidence="15">
    <location>
        <begin position="594"/>
        <end position="679"/>
    </location>
</feature>
<evidence type="ECO:0000256" key="5">
    <source>
        <dbReference type="ARBA" id="ARBA00022499"/>
    </source>
</evidence>
<protein>
    <recommendedName>
        <fullName evidence="14">Hepatoma-derived growth factor-related protein 2</fullName>
    </recommendedName>
</protein>
<dbReference type="Proteomes" id="UP000006718">
    <property type="component" value="Chromosome 19"/>
</dbReference>
<dbReference type="ExpressionAtlas" id="A0A1D5QH77">
    <property type="expression patterns" value="baseline"/>
</dbReference>
<evidence type="ECO:0000256" key="8">
    <source>
        <dbReference type="ARBA" id="ARBA00022763"/>
    </source>
</evidence>
<feature type="compositionally biased region" description="Low complexity" evidence="15">
    <location>
        <begin position="431"/>
        <end position="451"/>
    </location>
</feature>
<evidence type="ECO:0000256" key="15">
    <source>
        <dbReference type="SAM" id="MobiDB-lite"/>
    </source>
</evidence>
<evidence type="ECO:0000256" key="6">
    <source>
        <dbReference type="ARBA" id="ARBA00022541"/>
    </source>
</evidence>
<evidence type="ECO:0000256" key="10">
    <source>
        <dbReference type="ARBA" id="ARBA00023054"/>
    </source>
</evidence>
<sequence length="679" mass="72832">MPHAFKPGDLVFAKMKGYPHWPARIDDIADGAVKPPPNKYPIFFFGTHETAFLGPKDLFPYDKCKDKYGKPNKRKGFNEGLWEIQNNPHASYSAPPPVSSSDSEAPEANPAGGSEADEDDEDRGVMAVTAVTATAASDRMESDSDSDKSSDNSGLKRKTPALKMSVSKRARKASSDLDQASVSPSEEENSESSSESEKTSDQDFTPEKKAVVRAPRRGPLGGRKKKKAPSASDSDSKADSDGAKPETVAVARSATSSSSSSSSSDSDVSVKKPPRGRKPGRVLVLAASWLARAGALPGSPLVTLEPWKGRSPPPPLPVAEKPPPKPRGRKPKPERPPSSSSSDRWVLGLGSPWRRLHRLRGRAGSRGRNGGPQPRPPPPVTATRWTASVSGSGGTRRGGASWRPGGGASRRRSCGACGSRRRRRRSGGASGPSAGRLSGAAAAAAGTSSGRTMSPSRSEDGRAGAGVPRPPLTLSPRPSWRERPVKVERTRKRSEGFSMDRKVEKKKEPSVEEKLQKLHSEIKFALKVDSPDVKRCLNALEELGTLQVTSQILQKNTDVVATLKKIRRYKANKDVMEKAAEVYTRLKSRVLGPKIEAVQKANKAGTEKEKAEEKLAGEELAGEEAPQEKAEDKPSTDLSAPVNGEATSQKGESVEDKEHEEGRDSEEGPRCGSSEDLHE</sequence>
<keyword evidence="6" id="KW-0517">Myogenesis</keyword>
<organism evidence="17 18">
    <name type="scientific">Macaca mulatta</name>
    <name type="common">Rhesus macaque</name>
    <dbReference type="NCBI Taxonomy" id="9544"/>
    <lineage>
        <taxon>Eukaryota</taxon>
        <taxon>Metazoa</taxon>
        <taxon>Chordata</taxon>
        <taxon>Craniata</taxon>
        <taxon>Vertebrata</taxon>
        <taxon>Euteleostomi</taxon>
        <taxon>Mammalia</taxon>
        <taxon>Eutheria</taxon>
        <taxon>Euarchontoglires</taxon>
        <taxon>Primates</taxon>
        <taxon>Haplorrhini</taxon>
        <taxon>Catarrhini</taxon>
        <taxon>Cercopithecidae</taxon>
        <taxon>Cercopithecinae</taxon>
        <taxon>Macaca</taxon>
    </lineage>
</organism>
<feature type="compositionally biased region" description="Low complexity" evidence="15">
    <location>
        <begin position="256"/>
        <end position="267"/>
    </location>
</feature>
<comment type="similarity">
    <text evidence="3">Belongs to the HDGF family.</text>
</comment>
<dbReference type="SUPFAM" id="SSF63748">
    <property type="entry name" value="Tudor/PWWP/MBT"/>
    <property type="match status" value="1"/>
</dbReference>
<feature type="compositionally biased region" description="Basic residues" evidence="15">
    <location>
        <begin position="409"/>
        <end position="426"/>
    </location>
</feature>
<reference evidence="17" key="4">
    <citation type="submission" date="2025-09" db="UniProtKB">
        <authorList>
            <consortium name="Ensembl"/>
        </authorList>
    </citation>
    <scope>IDENTIFICATION</scope>
    <source>
        <strain evidence="17">17573</strain>
    </source>
</reference>
<evidence type="ECO:0000256" key="4">
    <source>
        <dbReference type="ARBA" id="ARBA00022490"/>
    </source>
</evidence>
<dbReference type="SUPFAM" id="SSF140576">
    <property type="entry name" value="HIV integrase-binding domain"/>
    <property type="match status" value="1"/>
</dbReference>
<dbReference type="PANTHER" id="PTHR12550:SF18">
    <property type="entry name" value="HEPATOMA-DERIVED GROWTH FACTOR-RELATED PROTEIN 2"/>
    <property type="match status" value="1"/>
</dbReference>
<reference evidence="17" key="2">
    <citation type="submission" date="2019-01" db="EMBL/GenBank/DDBJ databases">
        <authorList>
            <person name="Graves T."/>
            <person name="Eichler E.E."/>
            <person name="Wilson R.K."/>
        </authorList>
    </citation>
    <scope>NUCLEOTIDE SEQUENCE [LARGE SCALE GENOMIC DNA]</scope>
    <source>
        <strain evidence="17">17573</strain>
    </source>
</reference>
<dbReference type="Bgee" id="ENSMMUG00000028925">
    <property type="expression patterns" value="Expressed in adipose tissue and 21 other cell types or tissues"/>
</dbReference>
<dbReference type="AlphaFoldDB" id="A0A1D5QH77"/>
<reference evidence="18" key="1">
    <citation type="journal article" date="2007" name="Science">
        <title>Evolutionary and biomedical insights from the rhesus macaque genome.</title>
        <authorList>
            <person name="Gibbs R.A."/>
            <person name="Rogers J."/>
            <person name="Katze M.G."/>
            <person name="Bumgarner R."/>
            <person name="Weinstock G.M."/>
            <person name="Mardis E.R."/>
            <person name="Remington K.A."/>
            <person name="Strausberg R.L."/>
            <person name="Venter J.C."/>
            <person name="Wilson R.K."/>
            <person name="Batzer M.A."/>
            <person name="Bustamante C.D."/>
            <person name="Eichler E.E."/>
            <person name="Hahn M.W."/>
            <person name="Hardison R.C."/>
            <person name="Makova K.D."/>
            <person name="Miller W."/>
            <person name="Milosavljevic A."/>
            <person name="Palermo R.E."/>
            <person name="Siepel A."/>
            <person name="Sikela J.M."/>
            <person name="Attaway T."/>
            <person name="Bell S."/>
            <person name="Bernard K.E."/>
            <person name="Buhay C.J."/>
            <person name="Chandrabose M.N."/>
            <person name="Dao M."/>
            <person name="Davis C."/>
            <person name="Delehaunty K.D."/>
            <person name="Ding Y."/>
            <person name="Dinh H.H."/>
            <person name="Dugan-Rocha S."/>
            <person name="Fulton L.A."/>
            <person name="Gabisi R.A."/>
            <person name="Garner T.T."/>
            <person name="Godfrey J."/>
            <person name="Hawes A.C."/>
            <person name="Hernandez J."/>
            <person name="Hines S."/>
            <person name="Holder M."/>
            <person name="Hume J."/>
            <person name="Jhangiani S.N."/>
            <person name="Joshi V."/>
            <person name="Khan Z.M."/>
            <person name="Kirkness E.F."/>
            <person name="Cree A."/>
            <person name="Fowler R.G."/>
            <person name="Lee S."/>
            <person name="Lewis L.R."/>
            <person name="Li Z."/>
            <person name="Liu Y.-S."/>
            <person name="Moore S.M."/>
            <person name="Muzny D."/>
            <person name="Nazareth L.V."/>
            <person name="Ngo D.N."/>
            <person name="Okwuonu G.O."/>
            <person name="Pai G."/>
            <person name="Parker D."/>
            <person name="Paul H.A."/>
            <person name="Pfannkoch C."/>
            <person name="Pohl C.S."/>
            <person name="Rogers Y.-H.C."/>
            <person name="Ruiz S.J."/>
            <person name="Sabo A."/>
            <person name="Santibanez J."/>
            <person name="Schneider B.W."/>
            <person name="Smith S.M."/>
            <person name="Sodergren E."/>
            <person name="Svatek A.F."/>
            <person name="Utterback T.R."/>
            <person name="Vattathil S."/>
            <person name="Warren W."/>
            <person name="White C.S."/>
            <person name="Chinwalla A.T."/>
            <person name="Feng Y."/>
            <person name="Halpern A.L."/>
            <person name="Hillier L.W."/>
            <person name="Huang X."/>
            <person name="Minx P."/>
            <person name="Nelson J.O."/>
            <person name="Pepin K.H."/>
            <person name="Qin X."/>
            <person name="Sutton G.G."/>
            <person name="Venter E."/>
            <person name="Walenz B.P."/>
            <person name="Wallis J.W."/>
            <person name="Worley K.C."/>
            <person name="Yang S.-P."/>
            <person name="Jones S.M."/>
            <person name="Marra M.A."/>
            <person name="Rocchi M."/>
            <person name="Schein J.E."/>
            <person name="Baertsch R."/>
            <person name="Clarke L."/>
            <person name="Csuros M."/>
            <person name="Glasscock J."/>
            <person name="Harris R.A."/>
            <person name="Havlak P."/>
            <person name="Jackson A.R."/>
            <person name="Jiang H."/>
            <person name="Liu Y."/>
            <person name="Messina D.N."/>
            <person name="Shen Y."/>
            <person name="Song H.X.-Z."/>
            <person name="Wylie T."/>
            <person name="Zhang L."/>
            <person name="Birney E."/>
            <person name="Han K."/>
            <person name="Konkel M.K."/>
            <person name="Lee J."/>
            <person name="Smit A.F.A."/>
            <person name="Ullmer B."/>
            <person name="Wang H."/>
            <person name="Xing J."/>
            <person name="Burhans R."/>
            <person name="Cheng Z."/>
            <person name="Karro J.E."/>
            <person name="Ma J."/>
            <person name="Raney B."/>
            <person name="She X."/>
            <person name="Cox M.J."/>
            <person name="Demuth J.P."/>
            <person name="Dumas L.J."/>
            <person name="Han S.-G."/>
            <person name="Hopkins J."/>
            <person name="Karimpour-Fard A."/>
            <person name="Kim Y.H."/>
            <person name="Pollack J.R."/>
            <person name="Vinar T."/>
            <person name="Addo-Quaye C."/>
            <person name="Degenhardt J."/>
            <person name="Denby A."/>
            <person name="Hubisz M.J."/>
            <person name="Indap A."/>
            <person name="Kosiol C."/>
            <person name="Lahn B.T."/>
            <person name="Lawson H.A."/>
            <person name="Marklein A."/>
            <person name="Nielsen R."/>
            <person name="Vallender E.J."/>
            <person name="Clark A.G."/>
            <person name="Ferguson B."/>
            <person name="Hernandez R.D."/>
            <person name="Hirani K."/>
            <person name="Kehrer-Sawatzki H."/>
            <person name="Kolb J."/>
            <person name="Patil S."/>
            <person name="Pu L.-L."/>
            <person name="Ren Y."/>
            <person name="Smith D.G."/>
            <person name="Wheeler D.A."/>
            <person name="Schenck I."/>
            <person name="Ball E.V."/>
            <person name="Chen R."/>
            <person name="Cooper D.N."/>
            <person name="Giardine B."/>
            <person name="Hsu F."/>
            <person name="Kent W.J."/>
            <person name="Lesk A."/>
            <person name="Nelson D.L."/>
            <person name="O'brien W.E."/>
            <person name="Pruefer K."/>
            <person name="Stenson P.D."/>
            <person name="Wallace J.C."/>
            <person name="Ke H."/>
            <person name="Liu X.-M."/>
            <person name="Wang P."/>
            <person name="Xiang A.P."/>
            <person name="Yang F."/>
            <person name="Barber G.P."/>
            <person name="Haussler D."/>
            <person name="Karolchik D."/>
            <person name="Kern A.D."/>
            <person name="Kuhn R.M."/>
            <person name="Smith K.E."/>
            <person name="Zwieg A.S."/>
        </authorList>
    </citation>
    <scope>NUCLEOTIDE SEQUENCE [LARGE SCALE GENOMIC DNA]</scope>
    <source>
        <strain evidence="18">17573</strain>
    </source>
</reference>
<keyword evidence="12" id="KW-0234">DNA repair</keyword>
<dbReference type="InterPro" id="IPR036218">
    <property type="entry name" value="HIVI-bd_sf"/>
</dbReference>
<evidence type="ECO:0000313" key="18">
    <source>
        <dbReference type="Proteomes" id="UP000006718"/>
    </source>
</evidence>
<dbReference type="VEuPathDB" id="HostDB:ENSMMUG00000028925"/>
<feature type="compositionally biased region" description="Basic and acidic residues" evidence="15">
    <location>
        <begin position="479"/>
        <end position="512"/>
    </location>
</feature>
<evidence type="ECO:0000256" key="13">
    <source>
        <dbReference type="ARBA" id="ARBA00023242"/>
    </source>
</evidence>
<dbReference type="SMART" id="SM00293">
    <property type="entry name" value="PWWP"/>
    <property type="match status" value="1"/>
</dbReference>
<dbReference type="GO" id="GO:0005634">
    <property type="term" value="C:nucleus"/>
    <property type="evidence" value="ECO:0007669"/>
    <property type="project" value="UniProtKB-SubCell"/>
</dbReference>
<dbReference type="Gene3D" id="1.20.930.10">
    <property type="entry name" value="Conserved domain common to transcription factors TFIIS, elongin A, CRSP70"/>
    <property type="match status" value="1"/>
</dbReference>
<feature type="compositionally biased region" description="Pro residues" evidence="15">
    <location>
        <begin position="311"/>
        <end position="321"/>
    </location>
</feature>
<proteinExistence type="inferred from homology"/>
<feature type="compositionally biased region" description="Low complexity" evidence="15">
    <location>
        <begin position="99"/>
        <end position="108"/>
    </location>
</feature>
<dbReference type="InterPro" id="IPR035441">
    <property type="entry name" value="TFIIS/LEDGF_dom_sf"/>
</dbReference>
<dbReference type="CDD" id="cd20149">
    <property type="entry name" value="PWWP_HDGFL2"/>
    <property type="match status" value="1"/>
</dbReference>
<evidence type="ECO:0000256" key="11">
    <source>
        <dbReference type="ARBA" id="ARBA00023172"/>
    </source>
</evidence>
<dbReference type="GO" id="GO:0006310">
    <property type="term" value="P:DNA recombination"/>
    <property type="evidence" value="ECO:0007669"/>
    <property type="project" value="UniProtKB-KW"/>
</dbReference>
<dbReference type="Ensembl" id="ENSMMUT00000062994.2">
    <property type="protein sequence ID" value="ENSMMUP00000047397.2"/>
    <property type="gene ID" value="ENSMMUG00000028925.3"/>
</dbReference>
<keyword evidence="11" id="KW-0233">DNA recombination</keyword>
<evidence type="ECO:0000256" key="9">
    <source>
        <dbReference type="ARBA" id="ARBA00022843"/>
    </source>
</evidence>
<keyword evidence="4" id="KW-0963">Cytoplasm</keyword>
<feature type="region of interest" description="Disordered" evidence="15">
    <location>
        <begin position="86"/>
        <end position="512"/>
    </location>
</feature>
<keyword evidence="10" id="KW-0175">Coiled coil</keyword>
<dbReference type="Gene3D" id="2.30.30.140">
    <property type="match status" value="1"/>
</dbReference>
<comment type="subcellular location">
    <subcellularLocation>
        <location evidence="2">Cytoplasm</location>
    </subcellularLocation>
    <subcellularLocation>
        <location evidence="1">Nucleus</location>
    </subcellularLocation>
</comment>
<evidence type="ECO:0000256" key="12">
    <source>
        <dbReference type="ARBA" id="ARBA00023204"/>
    </source>
</evidence>
<feature type="compositionally biased region" description="Basic and acidic residues" evidence="15">
    <location>
        <begin position="195"/>
        <end position="210"/>
    </location>
</feature>
<evidence type="ECO:0000256" key="14">
    <source>
        <dbReference type="ARBA" id="ARBA00039350"/>
    </source>
</evidence>
<evidence type="ECO:0000256" key="3">
    <source>
        <dbReference type="ARBA" id="ARBA00005309"/>
    </source>
</evidence>
<accession>A0A1D5QH77</accession>
<keyword evidence="5" id="KW-1017">Isopeptide bond</keyword>
<evidence type="ECO:0000256" key="1">
    <source>
        <dbReference type="ARBA" id="ARBA00004123"/>
    </source>
</evidence>
<keyword evidence="18" id="KW-1185">Reference proteome</keyword>
<feature type="compositionally biased region" description="Basic residues" evidence="15">
    <location>
        <begin position="354"/>
        <end position="365"/>
    </location>
</feature>
<feature type="compositionally biased region" description="Basic and acidic residues" evidence="15">
    <location>
        <begin position="626"/>
        <end position="635"/>
    </location>
</feature>
<dbReference type="GO" id="GO:0007517">
    <property type="term" value="P:muscle organ development"/>
    <property type="evidence" value="ECO:0007669"/>
    <property type="project" value="UniProtKB-KW"/>
</dbReference>
<evidence type="ECO:0000259" key="16">
    <source>
        <dbReference type="PROSITE" id="PS50812"/>
    </source>
</evidence>
<keyword evidence="9" id="KW-0832">Ubl conjugation</keyword>
<dbReference type="Pfam" id="PF11467">
    <property type="entry name" value="LEDGF"/>
    <property type="match status" value="1"/>
</dbReference>
<dbReference type="InterPro" id="IPR021567">
    <property type="entry name" value="LEDGF_IBD"/>
</dbReference>
<feature type="compositionally biased region" description="Basic and acidic residues" evidence="15">
    <location>
        <begin position="605"/>
        <end position="617"/>
    </location>
</feature>
<feature type="compositionally biased region" description="Basic and acidic residues" evidence="15">
    <location>
        <begin position="234"/>
        <end position="244"/>
    </location>
</feature>
<dbReference type="FunFam" id="1.20.930.10:FF:000009">
    <property type="entry name" value="Hepatoma-derived growth factor-related protein 2"/>
    <property type="match status" value="1"/>
</dbReference>
<evidence type="ECO:0000256" key="7">
    <source>
        <dbReference type="ARBA" id="ARBA00022553"/>
    </source>
</evidence>
<dbReference type="PANTHER" id="PTHR12550">
    <property type="entry name" value="HEPATOMA-DERIVED GROWTH FACTOR-RELATED"/>
    <property type="match status" value="1"/>
</dbReference>
<feature type="compositionally biased region" description="Basic and acidic residues" evidence="15">
    <location>
        <begin position="652"/>
        <end position="679"/>
    </location>
</feature>
<reference evidence="17" key="3">
    <citation type="submission" date="2025-08" db="UniProtKB">
        <authorList>
            <consortium name="Ensembl"/>
        </authorList>
    </citation>
    <scope>IDENTIFICATION</scope>
    <source>
        <strain evidence="17">17573</strain>
    </source>
</reference>
<dbReference type="InterPro" id="IPR000313">
    <property type="entry name" value="PWWP_dom"/>
</dbReference>
<dbReference type="PROSITE" id="PS50812">
    <property type="entry name" value="PWWP"/>
    <property type="match status" value="1"/>
</dbReference>
<feature type="domain" description="PWWP" evidence="16">
    <location>
        <begin position="7"/>
        <end position="64"/>
    </location>
</feature>
<feature type="compositionally biased region" description="Basic residues" evidence="15">
    <location>
        <begin position="155"/>
        <end position="172"/>
    </location>
</feature>
<keyword evidence="7" id="KW-0597">Phosphoprotein</keyword>
<dbReference type="Pfam" id="PF00855">
    <property type="entry name" value="PWWP"/>
    <property type="match status" value="1"/>
</dbReference>
<feature type="compositionally biased region" description="Basic and acidic residues" evidence="15">
    <location>
        <begin position="138"/>
        <end position="150"/>
    </location>
</feature>
<gene>
    <name evidence="17" type="primary">HDGFL2</name>
</gene>
<dbReference type="GO" id="GO:0006281">
    <property type="term" value="P:DNA repair"/>
    <property type="evidence" value="ECO:0007669"/>
    <property type="project" value="UniProtKB-KW"/>
</dbReference>
<evidence type="ECO:0000313" key="17">
    <source>
        <dbReference type="Ensembl" id="ENSMMUP00000047397.2"/>
    </source>
</evidence>
<keyword evidence="13" id="KW-0539">Nucleus</keyword>
<keyword evidence="8" id="KW-0227">DNA damage</keyword>
<dbReference type="GO" id="GO:0005737">
    <property type="term" value="C:cytoplasm"/>
    <property type="evidence" value="ECO:0007669"/>
    <property type="project" value="UniProtKB-SubCell"/>
</dbReference>
<evidence type="ECO:0000256" key="2">
    <source>
        <dbReference type="ARBA" id="ARBA00004496"/>
    </source>
</evidence>